<comment type="catalytic activity">
    <reaction evidence="6">
        <text>acetate + ATP = acetyl phosphate + ADP</text>
        <dbReference type="Rhea" id="RHEA:11352"/>
        <dbReference type="ChEBI" id="CHEBI:22191"/>
        <dbReference type="ChEBI" id="CHEBI:30089"/>
        <dbReference type="ChEBI" id="CHEBI:30616"/>
        <dbReference type="ChEBI" id="CHEBI:456216"/>
        <dbReference type="EC" id="2.7.2.1"/>
    </reaction>
</comment>
<evidence type="ECO:0000256" key="2">
    <source>
        <dbReference type="ARBA" id="ARBA00022679"/>
    </source>
</evidence>
<protein>
    <recommendedName>
        <fullName evidence="6">Acetate kinase</fullName>
        <ecNumber evidence="6">2.7.2.1</ecNumber>
    </recommendedName>
    <alternativeName>
        <fullName evidence="6">Acetokinase</fullName>
    </alternativeName>
</protein>
<evidence type="ECO:0000313" key="9">
    <source>
        <dbReference type="Proteomes" id="UP000461443"/>
    </source>
</evidence>
<feature type="site" description="Transition state stabilizer" evidence="6">
    <location>
        <position position="179"/>
    </location>
</feature>
<feature type="binding site" evidence="6">
    <location>
        <begin position="328"/>
        <end position="332"/>
    </location>
    <ligand>
        <name>ATP</name>
        <dbReference type="ChEBI" id="CHEBI:30616"/>
    </ligand>
</feature>
<keyword evidence="2 6" id="KW-0808">Transferase</keyword>
<dbReference type="Gene3D" id="3.30.420.40">
    <property type="match status" value="2"/>
</dbReference>
<dbReference type="Proteomes" id="UP000461443">
    <property type="component" value="Unassembled WGS sequence"/>
</dbReference>
<dbReference type="PROSITE" id="PS01076">
    <property type="entry name" value="ACETATE_KINASE_2"/>
    <property type="match status" value="1"/>
</dbReference>
<evidence type="ECO:0000256" key="7">
    <source>
        <dbReference type="RuleBase" id="RU003835"/>
    </source>
</evidence>
<dbReference type="RefSeq" id="WP_162365915.1">
    <property type="nucleotide sequence ID" value="NZ_WUBS01000006.1"/>
</dbReference>
<dbReference type="SUPFAM" id="SSF53067">
    <property type="entry name" value="Actin-like ATPase domain"/>
    <property type="match status" value="2"/>
</dbReference>
<dbReference type="NCBIfam" id="TIGR00016">
    <property type="entry name" value="ackA"/>
    <property type="match status" value="1"/>
</dbReference>
<dbReference type="Pfam" id="PF00871">
    <property type="entry name" value="Acetate_kinase"/>
    <property type="match status" value="1"/>
</dbReference>
<dbReference type="InterPro" id="IPR023865">
    <property type="entry name" value="Aliphatic_acid_kinase_CS"/>
</dbReference>
<comment type="subcellular location">
    <subcellularLocation>
        <location evidence="6">Cytoplasm</location>
    </subcellularLocation>
</comment>
<dbReference type="EMBL" id="WUBS01000006">
    <property type="protein sequence ID" value="NDL63208.1"/>
    <property type="molecule type" value="Genomic_DNA"/>
</dbReference>
<feature type="active site" description="Proton donor/acceptor" evidence="6">
    <location>
        <position position="147"/>
    </location>
</feature>
<dbReference type="GO" id="GO:0008776">
    <property type="term" value="F:acetate kinase activity"/>
    <property type="evidence" value="ECO:0007669"/>
    <property type="project" value="UniProtKB-UniRule"/>
</dbReference>
<keyword evidence="3 6" id="KW-0547">Nucleotide-binding</keyword>
<organism evidence="8 9">
    <name type="scientific">Acerihabitans arboris</name>
    <dbReference type="NCBI Taxonomy" id="2691583"/>
    <lineage>
        <taxon>Bacteria</taxon>
        <taxon>Pseudomonadati</taxon>
        <taxon>Pseudomonadota</taxon>
        <taxon>Gammaproteobacteria</taxon>
        <taxon>Enterobacterales</taxon>
        <taxon>Pectobacteriaceae</taxon>
        <taxon>Acerihabitans</taxon>
    </lineage>
</organism>
<comment type="subunit">
    <text evidence="6">Homodimer.</text>
</comment>
<dbReference type="GO" id="GO:0005524">
    <property type="term" value="F:ATP binding"/>
    <property type="evidence" value="ECO:0007669"/>
    <property type="project" value="UniProtKB-KW"/>
</dbReference>
<dbReference type="PANTHER" id="PTHR21060:SF15">
    <property type="entry name" value="ACETATE KINASE-RELATED"/>
    <property type="match status" value="1"/>
</dbReference>
<keyword evidence="4 6" id="KW-0418">Kinase</keyword>
<comment type="caution">
    <text evidence="8">The sequence shown here is derived from an EMBL/GenBank/DDBJ whole genome shotgun (WGS) entry which is preliminary data.</text>
</comment>
<dbReference type="GO" id="GO:0006083">
    <property type="term" value="P:acetate metabolic process"/>
    <property type="evidence" value="ECO:0007669"/>
    <property type="project" value="TreeGrafter"/>
</dbReference>
<dbReference type="CDD" id="cd24010">
    <property type="entry name" value="ASKHA_NBD_AcK_PK"/>
    <property type="match status" value="1"/>
</dbReference>
<dbReference type="InterPro" id="IPR004372">
    <property type="entry name" value="Ac/propionate_kinase"/>
</dbReference>
<dbReference type="PANTHER" id="PTHR21060">
    <property type="entry name" value="ACETATE KINASE"/>
    <property type="match status" value="1"/>
</dbReference>
<keyword evidence="9" id="KW-1185">Reference proteome</keyword>
<comment type="similarity">
    <text evidence="1 6 7">Belongs to the acetokinase family.</text>
</comment>
<evidence type="ECO:0000256" key="1">
    <source>
        <dbReference type="ARBA" id="ARBA00008748"/>
    </source>
</evidence>
<dbReference type="GO" id="GO:0000287">
    <property type="term" value="F:magnesium ion binding"/>
    <property type="evidence" value="ECO:0007669"/>
    <property type="project" value="UniProtKB-UniRule"/>
</dbReference>
<comment type="function">
    <text evidence="6">Catalyzes the formation of acetyl phosphate from acetate and ATP. Can also catalyze the reverse reaction.</text>
</comment>
<evidence type="ECO:0000313" key="8">
    <source>
        <dbReference type="EMBL" id="NDL63208.1"/>
    </source>
</evidence>
<feature type="binding site" evidence="6">
    <location>
        <begin position="205"/>
        <end position="209"/>
    </location>
    <ligand>
        <name>ATP</name>
        <dbReference type="ChEBI" id="CHEBI:30616"/>
    </ligand>
</feature>
<keyword evidence="6" id="KW-0479">Metal-binding</keyword>
<sequence length="402" mass="43147">MTHLIMAVNSGSSSLKFELFSMPEEITLAKGLFERLGTGSAAFTLRAGAGKQQANVALDNHQQAAEHLLDTLLQSGIVASLAQIDGVGHRVAHGGEFFKDSAVIDDAALDEIERLGALAPIHNPVNARGIRAFQRRLPHAVAVGVFDTSFHQTINEAGYLYPLPYRYYQDYGIRRYGFHGTSHKYVAEACAGLLGRRDLRIISCHLGNGASVCAIDGGRSVATSMGFTPLAGLMMGTRCGDIDPSILPFISEHDHKSAQQLLEIMNNASGLLGVSGISNDCRDIVSAAESGNHRAALALAMFTDRIRAVIGAYATVMDGVDVVIFTAGIGENSAGIRREVCRNLGFLGIRLDDNKNKRHATFIQQEGAPVMVTVIPTNEELMIARDVMRVGLAPTQEVQHVG</sequence>
<comment type="pathway">
    <text evidence="6">Metabolic intermediate biosynthesis; acetyl-CoA biosynthesis; acetyl-CoA from acetate: step 1/2.</text>
</comment>
<gene>
    <name evidence="6" type="primary">ackA</name>
    <name evidence="8" type="ORF">GRH90_10660</name>
</gene>
<feature type="binding site" evidence="6">
    <location>
        <position position="9"/>
    </location>
    <ligand>
        <name>Mg(2+)</name>
        <dbReference type="ChEBI" id="CHEBI:18420"/>
    </ligand>
</feature>
<feature type="binding site" evidence="6">
    <location>
        <begin position="280"/>
        <end position="282"/>
    </location>
    <ligand>
        <name>ATP</name>
        <dbReference type="ChEBI" id="CHEBI:30616"/>
    </ligand>
</feature>
<dbReference type="UniPathway" id="UPA00340">
    <property type="reaction ID" value="UER00458"/>
</dbReference>
<feature type="binding site" evidence="6">
    <location>
        <position position="16"/>
    </location>
    <ligand>
        <name>ATP</name>
        <dbReference type="ChEBI" id="CHEBI:30616"/>
    </ligand>
</feature>
<dbReference type="InterPro" id="IPR043129">
    <property type="entry name" value="ATPase_NBD"/>
</dbReference>
<dbReference type="AlphaFoldDB" id="A0A845SKV6"/>
<accession>A0A845SKV6</accession>
<name>A0A845SKV6_9GAMM</name>
<proteinExistence type="inferred from homology"/>
<dbReference type="PROSITE" id="PS01075">
    <property type="entry name" value="ACETATE_KINASE_1"/>
    <property type="match status" value="1"/>
</dbReference>
<dbReference type="InterPro" id="IPR000890">
    <property type="entry name" value="Aliphatic_acid_kin_short-chain"/>
</dbReference>
<keyword evidence="6" id="KW-0460">Magnesium</keyword>
<evidence type="ECO:0000256" key="6">
    <source>
        <dbReference type="HAMAP-Rule" id="MF_00020"/>
    </source>
</evidence>
<keyword evidence="6" id="KW-0963">Cytoplasm</keyword>
<dbReference type="EC" id="2.7.2.1" evidence="6"/>
<reference evidence="8 9" key="2">
    <citation type="submission" date="2020-02" db="EMBL/GenBank/DDBJ databases">
        <title>The new genus of Enterobacteriales.</title>
        <authorList>
            <person name="Kim I.S."/>
        </authorList>
    </citation>
    <scope>NUCLEOTIDE SEQUENCE [LARGE SCALE GENOMIC DNA]</scope>
    <source>
        <strain evidence="8 9">SAP-6</strain>
    </source>
</reference>
<evidence type="ECO:0000256" key="5">
    <source>
        <dbReference type="ARBA" id="ARBA00022840"/>
    </source>
</evidence>
<dbReference type="HAMAP" id="MF_00020">
    <property type="entry name" value="Acetate_kinase"/>
    <property type="match status" value="1"/>
</dbReference>
<evidence type="ECO:0000256" key="3">
    <source>
        <dbReference type="ARBA" id="ARBA00022741"/>
    </source>
</evidence>
<evidence type="ECO:0000256" key="4">
    <source>
        <dbReference type="ARBA" id="ARBA00022777"/>
    </source>
</evidence>
<feature type="binding site" evidence="6">
    <location>
        <position position="379"/>
    </location>
    <ligand>
        <name>Mg(2+)</name>
        <dbReference type="ChEBI" id="CHEBI:18420"/>
    </ligand>
</feature>
<comment type="cofactor">
    <cofactor evidence="6">
        <name>Mg(2+)</name>
        <dbReference type="ChEBI" id="CHEBI:18420"/>
    </cofactor>
    <cofactor evidence="6">
        <name>Mn(2+)</name>
        <dbReference type="ChEBI" id="CHEBI:29035"/>
    </cofactor>
    <text evidence="6">Mg(2+). Can also accept Mn(2+).</text>
</comment>
<dbReference type="GO" id="GO:0006085">
    <property type="term" value="P:acetyl-CoA biosynthetic process"/>
    <property type="evidence" value="ECO:0007669"/>
    <property type="project" value="UniProtKB-UniRule"/>
</dbReference>
<feature type="site" description="Transition state stabilizer" evidence="6">
    <location>
        <position position="238"/>
    </location>
</feature>
<dbReference type="GO" id="GO:0005737">
    <property type="term" value="C:cytoplasm"/>
    <property type="evidence" value="ECO:0007669"/>
    <property type="project" value="UniProtKB-SubCell"/>
</dbReference>
<keyword evidence="5 6" id="KW-0067">ATP-binding</keyword>
<feature type="binding site" evidence="6">
    <location>
        <position position="90"/>
    </location>
    <ligand>
        <name>substrate</name>
    </ligand>
</feature>
<reference evidence="8 9" key="1">
    <citation type="submission" date="2019-12" db="EMBL/GenBank/DDBJ databases">
        <authorList>
            <person name="Lee S.D."/>
        </authorList>
    </citation>
    <scope>NUCLEOTIDE SEQUENCE [LARGE SCALE GENOMIC DNA]</scope>
    <source>
        <strain evidence="8 9">SAP-6</strain>
    </source>
</reference>
<dbReference type="PRINTS" id="PR00471">
    <property type="entry name" value="ACETATEKNASE"/>
</dbReference>
<dbReference type="PIRSF" id="PIRSF000722">
    <property type="entry name" value="Acetate_prop_kin"/>
    <property type="match status" value="1"/>
</dbReference>